<dbReference type="AlphaFoldDB" id="A0A843U828"/>
<protein>
    <submittedName>
        <fullName evidence="1">Uncharacterized protein</fullName>
    </submittedName>
</protein>
<keyword evidence="2" id="KW-1185">Reference proteome</keyword>
<sequence>MRSHRRPATTLPERNLGTRPKISECDLVSTESKCRFRIGASQAVPIPGRPNIHVLPKGGWNKAEPVTISAMFVCLYQRPVEEISRRVEHDF</sequence>
<comment type="caution">
    <text evidence="1">The sequence shown here is derived from an EMBL/GenBank/DDBJ whole genome shotgun (WGS) entry which is preliminary data.</text>
</comment>
<dbReference type="EMBL" id="NMUH01000575">
    <property type="protein sequence ID" value="MQL81582.1"/>
    <property type="molecule type" value="Genomic_DNA"/>
</dbReference>
<evidence type="ECO:0000313" key="2">
    <source>
        <dbReference type="Proteomes" id="UP000652761"/>
    </source>
</evidence>
<accession>A0A843U828</accession>
<dbReference type="Proteomes" id="UP000652761">
    <property type="component" value="Unassembled WGS sequence"/>
</dbReference>
<gene>
    <name evidence="1" type="ORF">Taro_014040</name>
</gene>
<proteinExistence type="predicted"/>
<organism evidence="1 2">
    <name type="scientific">Colocasia esculenta</name>
    <name type="common">Wild taro</name>
    <name type="synonym">Arum esculentum</name>
    <dbReference type="NCBI Taxonomy" id="4460"/>
    <lineage>
        <taxon>Eukaryota</taxon>
        <taxon>Viridiplantae</taxon>
        <taxon>Streptophyta</taxon>
        <taxon>Embryophyta</taxon>
        <taxon>Tracheophyta</taxon>
        <taxon>Spermatophyta</taxon>
        <taxon>Magnoliopsida</taxon>
        <taxon>Liliopsida</taxon>
        <taxon>Araceae</taxon>
        <taxon>Aroideae</taxon>
        <taxon>Colocasieae</taxon>
        <taxon>Colocasia</taxon>
    </lineage>
</organism>
<evidence type="ECO:0000313" key="1">
    <source>
        <dbReference type="EMBL" id="MQL81582.1"/>
    </source>
</evidence>
<name>A0A843U828_COLES</name>
<reference evidence="1" key="1">
    <citation type="submission" date="2017-07" db="EMBL/GenBank/DDBJ databases">
        <title>Taro Niue Genome Assembly and Annotation.</title>
        <authorList>
            <person name="Atibalentja N."/>
            <person name="Keating K."/>
            <person name="Fields C.J."/>
        </authorList>
    </citation>
    <scope>NUCLEOTIDE SEQUENCE</scope>
    <source>
        <strain evidence="1">Niue_2</strain>
        <tissue evidence="1">Leaf</tissue>
    </source>
</reference>